<evidence type="ECO:0000313" key="1">
    <source>
        <dbReference type="EMBL" id="BES79953.1"/>
    </source>
</evidence>
<dbReference type="EMBL" id="LC779065">
    <property type="protein sequence ID" value="BES79953.1"/>
    <property type="molecule type" value="Genomic_DNA"/>
</dbReference>
<dbReference type="Proteomes" id="UP001304813">
    <property type="component" value="Segment"/>
</dbReference>
<protein>
    <submittedName>
        <fullName evidence="1">Structural protein</fullName>
    </submittedName>
</protein>
<reference evidence="1 2" key="1">
    <citation type="submission" date="2023-09" db="EMBL/GenBank/DDBJ databases">
        <title>Analysis of phage genome (vB_Yru_GN1) of the bacterium (Yersinia ruckeri).</title>
        <authorList>
            <person name="Ganjoor M.S."/>
            <person name="Bouzari M."/>
            <person name="Soleimani-Delfan A."/>
        </authorList>
    </citation>
    <scope>NUCLEOTIDE SEQUENCE [LARGE SCALE GENOMIC DNA]</scope>
    <source>
        <strain evidence="2">vB_Yru_GN1</strain>
    </source>
</reference>
<name>A0AA86J4D3_9CAUD</name>
<organism evidence="1 2">
    <name type="scientific">Yersinia phage vB_Yru_GN1</name>
    <dbReference type="NCBI Taxonomy" id="3074381"/>
    <lineage>
        <taxon>Viruses</taxon>
        <taxon>Duplodnaviria</taxon>
        <taxon>Heunggongvirae</taxon>
        <taxon>Uroviricota</taxon>
        <taxon>Caudoviricetes</taxon>
        <taxon>Caudoviricetes incertae sedis</taxon>
        <taxon>Sepahanvirus</taxon>
        <taxon>Sepahanvirus vB-Yru-GN1</taxon>
    </lineage>
</organism>
<evidence type="ECO:0000313" key="2">
    <source>
        <dbReference type="Proteomes" id="UP001304813"/>
    </source>
</evidence>
<keyword evidence="2" id="KW-1185">Reference proteome</keyword>
<accession>A0AA86J4D3</accession>
<sequence>MKQKSEAITKGKSGDDIATEQNIKWRDKTNISSVQNKNKKFTNKRLRDLEMGSHRVGTVKDEKRIIATENIDQSTTTYKVIKTYGKQLVGYREVDKLRRVDEIEWIIMSEVDYATQLVIGLPANKKPKRAPLVSGGQVFLDPDVFCNLVKNQEEHNNTKLTISFDRSPKKLARGNLYVVVANPKNPDHDYPGRAAERDNDWTRRMKHNNIHTGGKGV</sequence>
<proteinExistence type="predicted"/>